<keyword evidence="1" id="KW-0732">Signal</keyword>
<dbReference type="RefSeq" id="WP_183753542.1">
    <property type="nucleotide sequence ID" value="NZ_JACICC010000006.1"/>
</dbReference>
<sequence length="247" mass="26560">MRASPFFKALSIAIIALASGLPAQAQTVQNADILGVRLGDSLETAQKKLKDSGNDYKFDVTKGSVSSGPFRSDEMTFGAAAVSKDGKDKVLIITSVVAPYPILAISRDQRFKDKEEPLLADIEAGLIAKAGQPQFKDTVGVYQLLLDWGFDRRKKEGYYCNSQSQEIVSTPQNGSLMANRVRDECGTTFSAIVANSMANQNLAVALGITLVDHVAVGQNALRVQDIIKKGAAEAQQQEMKAAPKPKL</sequence>
<feature type="chain" id="PRO_5031545575" evidence="1">
    <location>
        <begin position="26"/>
        <end position="247"/>
    </location>
</feature>
<gene>
    <name evidence="2" type="ORF">FHS81_002619</name>
</gene>
<reference evidence="2 3" key="1">
    <citation type="submission" date="2020-08" db="EMBL/GenBank/DDBJ databases">
        <title>Genomic Encyclopedia of Type Strains, Phase IV (KMG-IV): sequencing the most valuable type-strain genomes for metagenomic binning, comparative biology and taxonomic classification.</title>
        <authorList>
            <person name="Goeker M."/>
        </authorList>
    </citation>
    <scope>NUCLEOTIDE SEQUENCE [LARGE SCALE GENOMIC DNA]</scope>
    <source>
        <strain evidence="2 3">DSM 28760</strain>
    </source>
</reference>
<protein>
    <submittedName>
        <fullName evidence="2">Uncharacterized protein</fullName>
    </submittedName>
</protein>
<comment type="caution">
    <text evidence="2">The sequence shown here is derived from an EMBL/GenBank/DDBJ whole genome shotgun (WGS) entry which is preliminary data.</text>
</comment>
<evidence type="ECO:0000313" key="2">
    <source>
        <dbReference type="EMBL" id="MBB3810518.1"/>
    </source>
</evidence>
<name>A0A7W5Z5F2_9HYPH</name>
<dbReference type="EMBL" id="JACICC010000006">
    <property type="protein sequence ID" value="MBB3810518.1"/>
    <property type="molecule type" value="Genomic_DNA"/>
</dbReference>
<dbReference type="Proteomes" id="UP000537592">
    <property type="component" value="Unassembled WGS sequence"/>
</dbReference>
<organism evidence="2 3">
    <name type="scientific">Pseudochelatococcus contaminans</name>
    <dbReference type="NCBI Taxonomy" id="1538103"/>
    <lineage>
        <taxon>Bacteria</taxon>
        <taxon>Pseudomonadati</taxon>
        <taxon>Pseudomonadota</taxon>
        <taxon>Alphaproteobacteria</taxon>
        <taxon>Hyphomicrobiales</taxon>
        <taxon>Chelatococcaceae</taxon>
        <taxon>Pseudochelatococcus</taxon>
    </lineage>
</organism>
<keyword evidence="3" id="KW-1185">Reference proteome</keyword>
<accession>A0A7W5Z5F2</accession>
<evidence type="ECO:0000256" key="1">
    <source>
        <dbReference type="SAM" id="SignalP"/>
    </source>
</evidence>
<proteinExistence type="predicted"/>
<feature type="signal peptide" evidence="1">
    <location>
        <begin position="1"/>
        <end position="25"/>
    </location>
</feature>
<dbReference type="AlphaFoldDB" id="A0A7W5Z5F2"/>
<evidence type="ECO:0000313" key="3">
    <source>
        <dbReference type="Proteomes" id="UP000537592"/>
    </source>
</evidence>